<keyword evidence="2" id="KW-1185">Reference proteome</keyword>
<dbReference type="EMBL" id="BAAAYR010000002">
    <property type="protein sequence ID" value="GAA3566451.1"/>
    <property type="molecule type" value="Genomic_DNA"/>
</dbReference>
<sequence>MTAMRLRCSSLQACGRDSLAEALTRPVLLCRVAWPVLTFTPVDPPVLADRWAYRPYRFVLRVGGRIGLGEHTIEPRPPHGGDEVWHDAGHSDLVTVWDHRIELADFYGMTRYTDVVEVRAGALTPVAWAFAQVFYRHRQRRLNRLVARGTLVRREPARG</sequence>
<comment type="caution">
    <text evidence="1">The sequence shown here is derived from an EMBL/GenBank/DDBJ whole genome shotgun (WGS) entry which is preliminary data.</text>
</comment>
<gene>
    <name evidence="1" type="ORF">GCM10022197_22960</name>
</gene>
<accession>A0ABP6XL50</accession>
<name>A0ABP6XL50_9ACTN</name>
<protein>
    <recommendedName>
        <fullName evidence="3">Ligand-binding SRPBCC domain-containing protein</fullName>
    </recommendedName>
</protein>
<evidence type="ECO:0000313" key="1">
    <source>
        <dbReference type="EMBL" id="GAA3566451.1"/>
    </source>
</evidence>
<evidence type="ECO:0000313" key="2">
    <source>
        <dbReference type="Proteomes" id="UP001500767"/>
    </source>
</evidence>
<reference evidence="2" key="1">
    <citation type="journal article" date="2019" name="Int. J. Syst. Evol. Microbiol.">
        <title>The Global Catalogue of Microorganisms (GCM) 10K type strain sequencing project: providing services to taxonomists for standard genome sequencing and annotation.</title>
        <authorList>
            <consortium name="The Broad Institute Genomics Platform"/>
            <consortium name="The Broad Institute Genome Sequencing Center for Infectious Disease"/>
            <person name="Wu L."/>
            <person name="Ma J."/>
        </authorList>
    </citation>
    <scope>NUCLEOTIDE SEQUENCE [LARGE SCALE GENOMIC DNA]</scope>
    <source>
        <strain evidence="2">JCM 16540</strain>
    </source>
</reference>
<evidence type="ECO:0008006" key="3">
    <source>
        <dbReference type="Google" id="ProtNLM"/>
    </source>
</evidence>
<proteinExistence type="predicted"/>
<dbReference type="Proteomes" id="UP001500767">
    <property type="component" value="Unassembled WGS sequence"/>
</dbReference>
<organism evidence="1 2">
    <name type="scientific">Microlunatus spumicola</name>
    <dbReference type="NCBI Taxonomy" id="81499"/>
    <lineage>
        <taxon>Bacteria</taxon>
        <taxon>Bacillati</taxon>
        <taxon>Actinomycetota</taxon>
        <taxon>Actinomycetes</taxon>
        <taxon>Propionibacteriales</taxon>
        <taxon>Propionibacteriaceae</taxon>
        <taxon>Microlunatus</taxon>
    </lineage>
</organism>